<feature type="transmembrane region" description="Helical" evidence="7">
    <location>
        <begin position="295"/>
        <end position="315"/>
    </location>
</feature>
<dbReference type="EMBL" id="CP098502">
    <property type="protein sequence ID" value="UTI66716.1"/>
    <property type="molecule type" value="Genomic_DNA"/>
</dbReference>
<dbReference type="CDD" id="cd17504">
    <property type="entry name" value="MFS_MMR_MDR_like"/>
    <property type="match status" value="1"/>
</dbReference>
<name>A0ABY5DYG0_9ACTN</name>
<keyword evidence="3" id="KW-1003">Cell membrane</keyword>
<dbReference type="PANTHER" id="PTHR42718">
    <property type="entry name" value="MAJOR FACILITATOR SUPERFAMILY MULTIDRUG TRANSPORTER MFSC"/>
    <property type="match status" value="1"/>
</dbReference>
<organism evidence="9 10">
    <name type="scientific">Paraconexibacter antarcticus</name>
    <dbReference type="NCBI Taxonomy" id="2949664"/>
    <lineage>
        <taxon>Bacteria</taxon>
        <taxon>Bacillati</taxon>
        <taxon>Actinomycetota</taxon>
        <taxon>Thermoleophilia</taxon>
        <taxon>Solirubrobacterales</taxon>
        <taxon>Paraconexibacteraceae</taxon>
        <taxon>Paraconexibacter</taxon>
    </lineage>
</organism>
<evidence type="ECO:0000256" key="7">
    <source>
        <dbReference type="SAM" id="Phobius"/>
    </source>
</evidence>
<feature type="transmembrane region" description="Helical" evidence="7">
    <location>
        <begin position="38"/>
        <end position="56"/>
    </location>
</feature>
<feature type="transmembrane region" description="Helical" evidence="7">
    <location>
        <begin position="327"/>
        <end position="346"/>
    </location>
</feature>
<dbReference type="PANTHER" id="PTHR42718:SF46">
    <property type="entry name" value="BLR6921 PROTEIN"/>
    <property type="match status" value="1"/>
</dbReference>
<evidence type="ECO:0000313" key="9">
    <source>
        <dbReference type="EMBL" id="UTI66716.1"/>
    </source>
</evidence>
<reference evidence="9 10" key="1">
    <citation type="submission" date="2022-06" db="EMBL/GenBank/DDBJ databases">
        <title>Paraconexibacter antarcticus.</title>
        <authorList>
            <person name="Kim C.S."/>
        </authorList>
    </citation>
    <scope>NUCLEOTIDE SEQUENCE [LARGE SCALE GENOMIC DNA]</scope>
    <source>
        <strain evidence="9 10">02-257</strain>
    </source>
</reference>
<dbReference type="InterPro" id="IPR011701">
    <property type="entry name" value="MFS"/>
</dbReference>
<evidence type="ECO:0000256" key="3">
    <source>
        <dbReference type="ARBA" id="ARBA00022475"/>
    </source>
</evidence>
<comment type="subcellular location">
    <subcellularLocation>
        <location evidence="1">Cell membrane</location>
        <topology evidence="1">Multi-pass membrane protein</topology>
    </subcellularLocation>
</comment>
<dbReference type="Gene3D" id="1.20.1250.20">
    <property type="entry name" value="MFS general substrate transporter like domains"/>
    <property type="match status" value="1"/>
</dbReference>
<dbReference type="Gene3D" id="1.20.1720.10">
    <property type="entry name" value="Multidrug resistance protein D"/>
    <property type="match status" value="1"/>
</dbReference>
<gene>
    <name evidence="9" type="ORF">NBH00_11015</name>
</gene>
<accession>A0ABY5DYG0</accession>
<feature type="transmembrane region" description="Helical" evidence="7">
    <location>
        <begin position="427"/>
        <end position="445"/>
    </location>
</feature>
<feature type="transmembrane region" description="Helical" evidence="7">
    <location>
        <begin position="254"/>
        <end position="275"/>
    </location>
</feature>
<dbReference type="SUPFAM" id="SSF103473">
    <property type="entry name" value="MFS general substrate transporter"/>
    <property type="match status" value="1"/>
</dbReference>
<evidence type="ECO:0000256" key="2">
    <source>
        <dbReference type="ARBA" id="ARBA00022448"/>
    </source>
</evidence>
<evidence type="ECO:0000256" key="1">
    <source>
        <dbReference type="ARBA" id="ARBA00004651"/>
    </source>
</evidence>
<feature type="transmembrane region" description="Helical" evidence="7">
    <location>
        <begin position="68"/>
        <end position="87"/>
    </location>
</feature>
<evidence type="ECO:0000259" key="8">
    <source>
        <dbReference type="PROSITE" id="PS50850"/>
    </source>
</evidence>
<proteinExistence type="predicted"/>
<feature type="domain" description="Major facilitator superfamily (MFS) profile" evidence="8">
    <location>
        <begin position="2"/>
        <end position="450"/>
    </location>
</feature>
<keyword evidence="2" id="KW-0813">Transport</keyword>
<feature type="transmembrane region" description="Helical" evidence="7">
    <location>
        <begin position="352"/>
        <end position="374"/>
    </location>
</feature>
<dbReference type="InterPro" id="IPR036259">
    <property type="entry name" value="MFS_trans_sf"/>
</dbReference>
<sequence length="473" mass="48606">MTLSVLCLAVLTYSMSQTAVIPAIEPIERELGASSSSAAWILTGYLVSASIATGLLGRLGDIVGKKRVLVLVLGLFAAGSLICALSQSINVLIAGRVVQGAAGGLFPLAFGIIRDEFPREKVPGSIGLVSAILGIGGGIALVLGGLIVDHASFHDLFWLSLVLTLIAMAATIVLVPESPVHTQASVDWAGGAIFSVGLAAPLIAISQANTWGWGSARTIGLFVAGLAVLGVFVRFELRREDPLINMRLLAERPVWTTNLTAVFVGFGMFGSFLLIPQMAQASTSTGYGFGYNATRGGLLLLPSTMMMLIAGLPSARLTARRGPKASLLVGCLVTAFGLALLAVLHATWLQVAISMVFLGTGIGFAFAAMPNLIVEAVHPSRTGEATGVNTIARSVGSSLGGQLSATLLVSITIAGSSLPRDSAYTTAYAMSAAAALLAFACGLLIPGRTRPGSEAEARAIGEAELDHVAAQVA</sequence>
<keyword evidence="10" id="KW-1185">Reference proteome</keyword>
<evidence type="ECO:0000256" key="5">
    <source>
        <dbReference type="ARBA" id="ARBA00022989"/>
    </source>
</evidence>
<keyword evidence="4 7" id="KW-0812">Transmembrane</keyword>
<protein>
    <submittedName>
        <fullName evidence="9">MFS transporter</fullName>
    </submittedName>
</protein>
<dbReference type="InterPro" id="IPR020846">
    <property type="entry name" value="MFS_dom"/>
</dbReference>
<feature type="transmembrane region" description="Helical" evidence="7">
    <location>
        <begin position="125"/>
        <end position="144"/>
    </location>
</feature>
<evidence type="ECO:0000313" key="10">
    <source>
        <dbReference type="Proteomes" id="UP001056035"/>
    </source>
</evidence>
<dbReference type="PROSITE" id="PS50850">
    <property type="entry name" value="MFS"/>
    <property type="match status" value="1"/>
</dbReference>
<keyword evidence="5 7" id="KW-1133">Transmembrane helix</keyword>
<dbReference type="Proteomes" id="UP001056035">
    <property type="component" value="Chromosome"/>
</dbReference>
<feature type="transmembrane region" description="Helical" evidence="7">
    <location>
        <begin position="156"/>
        <end position="176"/>
    </location>
</feature>
<feature type="transmembrane region" description="Helical" evidence="7">
    <location>
        <begin position="214"/>
        <end position="233"/>
    </location>
</feature>
<feature type="transmembrane region" description="Helical" evidence="7">
    <location>
        <begin position="395"/>
        <end position="415"/>
    </location>
</feature>
<feature type="transmembrane region" description="Helical" evidence="7">
    <location>
        <begin position="188"/>
        <end position="208"/>
    </location>
</feature>
<evidence type="ECO:0000256" key="4">
    <source>
        <dbReference type="ARBA" id="ARBA00022692"/>
    </source>
</evidence>
<keyword evidence="6 7" id="KW-0472">Membrane</keyword>
<dbReference type="RefSeq" id="WP_254573382.1">
    <property type="nucleotide sequence ID" value="NZ_CP098502.1"/>
</dbReference>
<evidence type="ECO:0000256" key="6">
    <source>
        <dbReference type="ARBA" id="ARBA00023136"/>
    </source>
</evidence>
<dbReference type="Pfam" id="PF07690">
    <property type="entry name" value="MFS_1"/>
    <property type="match status" value="1"/>
</dbReference>
<feature type="transmembrane region" description="Helical" evidence="7">
    <location>
        <begin position="93"/>
        <end position="113"/>
    </location>
</feature>